<evidence type="ECO:0000313" key="5">
    <source>
        <dbReference type="EMBL" id="PTQ51473.1"/>
    </source>
</evidence>
<dbReference type="EMBL" id="PEBW01000005">
    <property type="protein sequence ID" value="PTQ51473.1"/>
    <property type="molecule type" value="Genomic_DNA"/>
</dbReference>
<dbReference type="PROSITE" id="PS00211">
    <property type="entry name" value="ABC_TRANSPORTER_1"/>
    <property type="match status" value="1"/>
</dbReference>
<evidence type="ECO:0000259" key="4">
    <source>
        <dbReference type="PROSITE" id="PS50893"/>
    </source>
</evidence>
<dbReference type="PANTHER" id="PTHR42734">
    <property type="entry name" value="METAL TRANSPORT SYSTEM ATP-BINDING PROTEIN TM_0124-RELATED"/>
    <property type="match status" value="1"/>
</dbReference>
<evidence type="ECO:0000256" key="3">
    <source>
        <dbReference type="ARBA" id="ARBA00022840"/>
    </source>
</evidence>
<dbReference type="CDD" id="cd03235">
    <property type="entry name" value="ABC_Metallic_Cations"/>
    <property type="match status" value="1"/>
</dbReference>
<dbReference type="SUPFAM" id="SSF52540">
    <property type="entry name" value="P-loop containing nucleoside triphosphate hydrolases"/>
    <property type="match status" value="1"/>
</dbReference>
<dbReference type="AlphaFoldDB" id="A0A2T5G5M8"/>
<accession>A0A2T5G5M8</accession>
<keyword evidence="2" id="KW-0547">Nucleotide-binding</keyword>
<reference evidence="5 6" key="1">
    <citation type="submission" date="2017-08" db="EMBL/GenBank/DDBJ databases">
        <title>Burning lignite coal seam in the remote Altai Mountains harbors a hydrogen-driven thermophilic microbial community.</title>
        <authorList>
            <person name="Kadnikov V.V."/>
            <person name="Mardanov A.V."/>
            <person name="Ivasenko D."/>
            <person name="Beletsky A.V."/>
            <person name="Karnachuk O.V."/>
            <person name="Ravin N.V."/>
        </authorList>
    </citation>
    <scope>NUCLEOTIDE SEQUENCE [LARGE SCALE GENOMIC DNA]</scope>
    <source>
        <strain evidence="5">AL31</strain>
    </source>
</reference>
<name>A0A2T5G5M8_9BACL</name>
<dbReference type="GO" id="GO:0005524">
    <property type="term" value="F:ATP binding"/>
    <property type="evidence" value="ECO:0007669"/>
    <property type="project" value="UniProtKB-KW"/>
</dbReference>
<keyword evidence="3 5" id="KW-0067">ATP-binding</keyword>
<keyword evidence="1" id="KW-0813">Transport</keyword>
<evidence type="ECO:0000256" key="1">
    <source>
        <dbReference type="ARBA" id="ARBA00022448"/>
    </source>
</evidence>
<evidence type="ECO:0000256" key="2">
    <source>
        <dbReference type="ARBA" id="ARBA00022741"/>
    </source>
</evidence>
<dbReference type="GO" id="GO:0016887">
    <property type="term" value="F:ATP hydrolysis activity"/>
    <property type="evidence" value="ECO:0007669"/>
    <property type="project" value="InterPro"/>
</dbReference>
<gene>
    <name evidence="5" type="ORF">BLITH_1550</name>
</gene>
<proteinExistence type="predicted"/>
<dbReference type="PROSITE" id="PS50893">
    <property type="entry name" value="ABC_TRANSPORTER_2"/>
    <property type="match status" value="1"/>
</dbReference>
<evidence type="ECO:0000313" key="6">
    <source>
        <dbReference type="Proteomes" id="UP000244016"/>
    </source>
</evidence>
<dbReference type="InterPro" id="IPR050153">
    <property type="entry name" value="Metal_Ion_Import_ABC"/>
</dbReference>
<dbReference type="SMART" id="SM00382">
    <property type="entry name" value="AAA"/>
    <property type="match status" value="1"/>
</dbReference>
<organism evidence="5 6">
    <name type="scientific">Brockia lithotrophica</name>
    <dbReference type="NCBI Taxonomy" id="933949"/>
    <lineage>
        <taxon>Bacteria</taxon>
        <taxon>Bacillati</taxon>
        <taxon>Bacillota</taxon>
        <taxon>Bacilli</taxon>
        <taxon>Bacillales</taxon>
        <taxon>Bacillales Family X. Incertae Sedis</taxon>
        <taxon>Brockia</taxon>
    </lineage>
</organism>
<dbReference type="InterPro" id="IPR003593">
    <property type="entry name" value="AAA+_ATPase"/>
</dbReference>
<dbReference type="Gene3D" id="3.40.50.300">
    <property type="entry name" value="P-loop containing nucleotide triphosphate hydrolases"/>
    <property type="match status" value="1"/>
</dbReference>
<dbReference type="Pfam" id="PF00005">
    <property type="entry name" value="ABC_tran"/>
    <property type="match status" value="1"/>
</dbReference>
<dbReference type="FunFam" id="3.40.50.300:FF:000134">
    <property type="entry name" value="Iron-enterobactin ABC transporter ATP-binding protein"/>
    <property type="match status" value="1"/>
</dbReference>
<protein>
    <submittedName>
        <fullName evidence="5">Zinc ABC transporter, ATP-binding protein ZnuC</fullName>
    </submittedName>
</protein>
<dbReference type="InterPro" id="IPR003439">
    <property type="entry name" value="ABC_transporter-like_ATP-bd"/>
</dbReference>
<feature type="domain" description="ABC transporter" evidence="4">
    <location>
        <begin position="20"/>
        <end position="255"/>
    </location>
</feature>
<sequence length="289" mass="31197">MSRSELRTAPASAGKAEPVLELRGITFAYDGLPVLEDVSLTLHRGELMGLVGPNGSGKSTLVRIALGLLRPDAGSVVWFGTPLEKFRAWSRVGYVSQKAASFNLGFPASVEEVVTMGLTGKLGLFRFPGRREREKVREALETVGMGAFADRPVGRLSGGQQQRVFIARALVSDPEVLILDEPTVGVDARSEAEFYALLEKLNGERKLSILLVSHDLGAVSERMHTVVVLNRRVFFAGSAADFRARWESVLREAYGELVVPVAHLDASRGLVRLSPLEASNGEAGDGKGE</sequence>
<dbReference type="InterPro" id="IPR027417">
    <property type="entry name" value="P-loop_NTPase"/>
</dbReference>
<comment type="caution">
    <text evidence="5">The sequence shown here is derived from an EMBL/GenBank/DDBJ whole genome shotgun (WGS) entry which is preliminary data.</text>
</comment>
<dbReference type="Proteomes" id="UP000244016">
    <property type="component" value="Unassembled WGS sequence"/>
</dbReference>
<dbReference type="InterPro" id="IPR017871">
    <property type="entry name" value="ABC_transporter-like_CS"/>
</dbReference>